<dbReference type="InterPro" id="IPR018484">
    <property type="entry name" value="FGGY_N"/>
</dbReference>
<dbReference type="SUPFAM" id="SSF53067">
    <property type="entry name" value="Actin-like ATPase domain"/>
    <property type="match status" value="2"/>
</dbReference>
<feature type="domain" description="Carbohydrate kinase FGGY N-terminal" evidence="11">
    <location>
        <begin position="4"/>
        <end position="247"/>
    </location>
</feature>
<keyword evidence="14" id="KW-1185">Reference proteome</keyword>
<dbReference type="RefSeq" id="WP_053407267.1">
    <property type="nucleotide sequence ID" value="NZ_DAIPHI010000111.1"/>
</dbReference>
<sequence length="484" mass="52843">MSVVIVLDCGATNLRAIAIDPKGAIVASHFIKNATKCDAQNPDFHIWDFDDIWQKLVECGKHVVNQVGAKNILAVTVTTFGVDGAPFDSDGKQLYPIISWKCPRTIPMMTKVEQELNRLDLYQDNGIGDYSFNTLYKLRWLKEYEPNVYAKMDKFVFISSMITHKLTGVMTTDYTMAGTSMLTDLSTCDWSKKALDYLDLTPNHFAPLIMAGEQVGSLSQDASQQLGLVSGTPVISAGHDTQFALVGSGAEENQAFLSSGTWEILMARSQRPALNQQALANGVTVELDSQKDLYNPAIQWLSSAVVEWVAKQFYGAEKGSSELYATMIQEAEDAGSAAGGVVFKPNLAVDESGIGQGSIEGLSIHTSRGQIVRAVFEGLSQQLAQRFSYLNQLCQLNNGPVVVVGGGTKNPLWNQLRANALQRPLHIVEQAEATVIGAAMYAFYGAGYYRSINESQQNMKPKLRVVSPQTASTTNPVNQEHSHA</sequence>
<comment type="caution">
    <text evidence="13">The sequence shown here is derived from an EMBL/GenBank/DDBJ whole genome shotgun (WGS) entry which is preliminary data.</text>
</comment>
<gene>
    <name evidence="13" type="ORF">AKJ31_01225</name>
</gene>
<reference evidence="14" key="1">
    <citation type="submission" date="2015-08" db="EMBL/GenBank/DDBJ databases">
        <title>Vibrio galatheae sp. nov., a novel member of the Vibrionaceae family isolated from the Solomon Islands.</title>
        <authorList>
            <person name="Giubergia S."/>
            <person name="Machado H."/>
            <person name="Mateiu R.V."/>
            <person name="Gram L."/>
        </authorList>
    </citation>
    <scope>NUCLEOTIDE SEQUENCE [LARGE SCALE GENOMIC DNA]</scope>
    <source>
        <strain evidence="14">DSM 19134</strain>
    </source>
</reference>
<evidence type="ECO:0000313" key="14">
    <source>
        <dbReference type="Proteomes" id="UP000037530"/>
    </source>
</evidence>
<evidence type="ECO:0000256" key="9">
    <source>
        <dbReference type="RuleBase" id="RU003733"/>
    </source>
</evidence>
<dbReference type="CDD" id="cd07773">
    <property type="entry name" value="ASKHA_NBD_FGGY_FK"/>
    <property type="match status" value="1"/>
</dbReference>
<dbReference type="GO" id="GO:0005524">
    <property type="term" value="F:ATP binding"/>
    <property type="evidence" value="ECO:0007669"/>
    <property type="project" value="UniProtKB-KW"/>
</dbReference>
<feature type="domain" description="Carbohydrate kinase FGGY C-terminal" evidence="12">
    <location>
        <begin position="256"/>
        <end position="445"/>
    </location>
</feature>
<protein>
    <recommendedName>
        <fullName evidence="8">L-fuculokinase</fullName>
        <ecNumber evidence="8">2.7.1.51</ecNumber>
    </recommendedName>
</protein>
<name>A0A0M0I3Z5_9VIBR</name>
<evidence type="ECO:0000256" key="1">
    <source>
        <dbReference type="ARBA" id="ARBA00009156"/>
    </source>
</evidence>
<keyword evidence="7" id="KW-0119">Carbohydrate metabolism</keyword>
<evidence type="ECO:0000256" key="6">
    <source>
        <dbReference type="ARBA" id="ARBA00023253"/>
    </source>
</evidence>
<dbReference type="GO" id="GO:0042355">
    <property type="term" value="P:L-fucose catabolic process"/>
    <property type="evidence" value="ECO:0007669"/>
    <property type="project" value="UniProtKB-UniRule"/>
</dbReference>
<dbReference type="InterPro" id="IPR050406">
    <property type="entry name" value="FGGY_Carb_Kinase"/>
</dbReference>
<dbReference type="STRING" id="171383.AKJ31_01225"/>
<keyword evidence="5" id="KW-0067">ATP-binding</keyword>
<evidence type="ECO:0000256" key="4">
    <source>
        <dbReference type="ARBA" id="ARBA00022777"/>
    </source>
</evidence>
<keyword evidence="4 9" id="KW-0418">Kinase</keyword>
<evidence type="ECO:0000256" key="7">
    <source>
        <dbReference type="ARBA" id="ARBA00023277"/>
    </source>
</evidence>
<dbReference type="PROSITE" id="PS00445">
    <property type="entry name" value="FGGY_KINASES_2"/>
    <property type="match status" value="1"/>
</dbReference>
<dbReference type="AlphaFoldDB" id="A0A0M0I3Z5"/>
<dbReference type="InterPro" id="IPR043129">
    <property type="entry name" value="ATPase_NBD"/>
</dbReference>
<keyword evidence="3" id="KW-0547">Nucleotide-binding</keyword>
<evidence type="ECO:0000313" key="13">
    <source>
        <dbReference type="EMBL" id="KOO09014.1"/>
    </source>
</evidence>
<proteinExistence type="inferred from homology"/>
<evidence type="ECO:0000256" key="5">
    <source>
        <dbReference type="ARBA" id="ARBA00022840"/>
    </source>
</evidence>
<dbReference type="GO" id="GO:0008737">
    <property type="term" value="F:L-fuculokinase activity"/>
    <property type="evidence" value="ECO:0007669"/>
    <property type="project" value="UniProtKB-UniRule"/>
</dbReference>
<evidence type="ECO:0000256" key="10">
    <source>
        <dbReference type="SAM" id="MobiDB-lite"/>
    </source>
</evidence>
<keyword evidence="6" id="KW-0294">Fucose metabolism</keyword>
<feature type="compositionally biased region" description="Polar residues" evidence="10">
    <location>
        <begin position="467"/>
        <end position="484"/>
    </location>
</feature>
<evidence type="ECO:0000256" key="3">
    <source>
        <dbReference type="ARBA" id="ARBA00022741"/>
    </source>
</evidence>
<dbReference type="NCBIfam" id="TIGR02628">
    <property type="entry name" value="fuculo_kin_coli"/>
    <property type="match status" value="1"/>
</dbReference>
<feature type="region of interest" description="Disordered" evidence="10">
    <location>
        <begin position="464"/>
        <end position="484"/>
    </location>
</feature>
<dbReference type="PANTHER" id="PTHR43095:SF5">
    <property type="entry name" value="XYLULOSE KINASE"/>
    <property type="match status" value="1"/>
</dbReference>
<dbReference type="PANTHER" id="PTHR43095">
    <property type="entry name" value="SUGAR KINASE"/>
    <property type="match status" value="1"/>
</dbReference>
<dbReference type="OrthoDB" id="9805576at2"/>
<dbReference type="Pfam" id="PF00370">
    <property type="entry name" value="FGGY_N"/>
    <property type="match status" value="1"/>
</dbReference>
<dbReference type="EC" id="2.7.1.51" evidence="8"/>
<dbReference type="Proteomes" id="UP000037530">
    <property type="component" value="Unassembled WGS sequence"/>
</dbReference>
<accession>A0A0M0I3Z5</accession>
<evidence type="ECO:0000259" key="11">
    <source>
        <dbReference type="Pfam" id="PF00370"/>
    </source>
</evidence>
<keyword evidence="2 9" id="KW-0808">Transferase</keyword>
<dbReference type="InterPro" id="IPR018483">
    <property type="entry name" value="Carb_kinase_FGGY_CS"/>
</dbReference>
<comment type="similarity">
    <text evidence="1 9">Belongs to the FGGY kinase family.</text>
</comment>
<dbReference type="InterPro" id="IPR018485">
    <property type="entry name" value="FGGY_C"/>
</dbReference>
<dbReference type="Pfam" id="PF02782">
    <property type="entry name" value="FGGY_C"/>
    <property type="match status" value="1"/>
</dbReference>
<dbReference type="Gene3D" id="3.30.420.40">
    <property type="match status" value="2"/>
</dbReference>
<dbReference type="InterPro" id="IPR013450">
    <property type="entry name" value="Fuculokinase"/>
</dbReference>
<dbReference type="PATRIC" id="fig|171383.3.peg.250"/>
<dbReference type="PIRSF" id="PIRSF000538">
    <property type="entry name" value="GlpK"/>
    <property type="match status" value="1"/>
</dbReference>
<evidence type="ECO:0000256" key="2">
    <source>
        <dbReference type="ARBA" id="ARBA00022679"/>
    </source>
</evidence>
<dbReference type="InterPro" id="IPR000577">
    <property type="entry name" value="Carb_kinase_FGGY"/>
</dbReference>
<dbReference type="EMBL" id="LHPI01000001">
    <property type="protein sequence ID" value="KOO09014.1"/>
    <property type="molecule type" value="Genomic_DNA"/>
</dbReference>
<evidence type="ECO:0000259" key="12">
    <source>
        <dbReference type="Pfam" id="PF02782"/>
    </source>
</evidence>
<organism evidence="13 14">
    <name type="scientific">Vibrio hepatarius</name>
    <dbReference type="NCBI Taxonomy" id="171383"/>
    <lineage>
        <taxon>Bacteria</taxon>
        <taxon>Pseudomonadati</taxon>
        <taxon>Pseudomonadota</taxon>
        <taxon>Gammaproteobacteria</taxon>
        <taxon>Vibrionales</taxon>
        <taxon>Vibrionaceae</taxon>
        <taxon>Vibrio</taxon>
        <taxon>Vibrio oreintalis group</taxon>
    </lineage>
</organism>
<evidence type="ECO:0000256" key="8">
    <source>
        <dbReference type="NCBIfam" id="TIGR02628"/>
    </source>
</evidence>